<comment type="caution">
    <text evidence="2">The sequence shown here is derived from an EMBL/GenBank/DDBJ whole genome shotgun (WGS) entry which is preliminary data.</text>
</comment>
<evidence type="ECO:0000256" key="1">
    <source>
        <dbReference type="SAM" id="MobiDB-lite"/>
    </source>
</evidence>
<reference evidence="2 3" key="1">
    <citation type="journal article" date="2019" name="Commun. Biol.">
        <title>The bagworm genome reveals a unique fibroin gene that provides high tensile strength.</title>
        <authorList>
            <person name="Kono N."/>
            <person name="Nakamura H."/>
            <person name="Ohtoshi R."/>
            <person name="Tomita M."/>
            <person name="Numata K."/>
            <person name="Arakawa K."/>
        </authorList>
    </citation>
    <scope>NUCLEOTIDE SEQUENCE [LARGE SCALE GENOMIC DNA]</scope>
</reference>
<feature type="region of interest" description="Disordered" evidence="1">
    <location>
        <begin position="37"/>
        <end position="66"/>
    </location>
</feature>
<feature type="compositionally biased region" description="Polar residues" evidence="1">
    <location>
        <begin position="47"/>
        <end position="63"/>
    </location>
</feature>
<dbReference type="EMBL" id="BGZK01000027">
    <property type="protein sequence ID" value="GBP07732.1"/>
    <property type="molecule type" value="Genomic_DNA"/>
</dbReference>
<dbReference type="Proteomes" id="UP000299102">
    <property type="component" value="Unassembled WGS sequence"/>
</dbReference>
<keyword evidence="3" id="KW-1185">Reference proteome</keyword>
<evidence type="ECO:0000313" key="2">
    <source>
        <dbReference type="EMBL" id="GBP07732.1"/>
    </source>
</evidence>
<gene>
    <name evidence="2" type="ORF">EVAR_2832_1</name>
</gene>
<proteinExistence type="predicted"/>
<organism evidence="2 3">
    <name type="scientific">Eumeta variegata</name>
    <name type="common">Bagworm moth</name>
    <name type="synonym">Eumeta japonica</name>
    <dbReference type="NCBI Taxonomy" id="151549"/>
    <lineage>
        <taxon>Eukaryota</taxon>
        <taxon>Metazoa</taxon>
        <taxon>Ecdysozoa</taxon>
        <taxon>Arthropoda</taxon>
        <taxon>Hexapoda</taxon>
        <taxon>Insecta</taxon>
        <taxon>Pterygota</taxon>
        <taxon>Neoptera</taxon>
        <taxon>Endopterygota</taxon>
        <taxon>Lepidoptera</taxon>
        <taxon>Glossata</taxon>
        <taxon>Ditrysia</taxon>
        <taxon>Tineoidea</taxon>
        <taxon>Psychidae</taxon>
        <taxon>Oiketicinae</taxon>
        <taxon>Eumeta</taxon>
    </lineage>
</organism>
<sequence length="117" mass="12949">MISLYTLGVSLVHIRGRRGSVGGSWCPETALRHCAPTRAPPHAPPTNCSHPNARSQPPQTAMKESSDGPISLYLVFQEVMALVALRASKYLCAAVITYHPRTKYYIEVVKSYEDTYN</sequence>
<name>A0A4C1SZU2_EUMVA</name>
<dbReference type="AlphaFoldDB" id="A0A4C1SZU2"/>
<accession>A0A4C1SZU2</accession>
<evidence type="ECO:0000313" key="3">
    <source>
        <dbReference type="Proteomes" id="UP000299102"/>
    </source>
</evidence>
<protein>
    <submittedName>
        <fullName evidence="2">Uncharacterized protein</fullName>
    </submittedName>
</protein>